<comment type="similarity">
    <text evidence="20">Belongs to the peroxidase family. Classical plant (class III) peroxidase subfamily.</text>
</comment>
<comment type="cofactor">
    <cofactor evidence="17 20">
        <name>Ca(2+)</name>
        <dbReference type="ChEBI" id="CHEBI:29108"/>
    </cofactor>
    <text evidence="17 20">Binds 2 calcium ions per subunit.</text>
</comment>
<dbReference type="PROSITE" id="PS51257">
    <property type="entry name" value="PROKAR_LIPOPROTEIN"/>
    <property type="match status" value="1"/>
</dbReference>
<name>A0AAN7QNS4_TRANT</name>
<feature type="binding site" evidence="16">
    <location>
        <position position="164"/>
    </location>
    <ligand>
        <name>substrate</name>
    </ligand>
</feature>
<keyword evidence="8 17" id="KW-0479">Metal-binding</keyword>
<keyword evidence="7 20" id="KW-0349">Heme</keyword>
<evidence type="ECO:0000256" key="17">
    <source>
        <dbReference type="PIRSR" id="PIRSR600823-3"/>
    </source>
</evidence>
<evidence type="ECO:0000256" key="20">
    <source>
        <dbReference type="RuleBase" id="RU362060"/>
    </source>
</evidence>
<proteinExistence type="inferred from homology"/>
<evidence type="ECO:0000256" key="12">
    <source>
        <dbReference type="ARBA" id="ARBA00023004"/>
    </source>
</evidence>
<feature type="domain" description="Plant heme peroxidase family profile" evidence="21">
    <location>
        <begin position="29"/>
        <end position="334"/>
    </location>
</feature>
<feature type="binding site" evidence="17">
    <location>
        <position position="80"/>
    </location>
    <ligand>
        <name>Ca(2+)</name>
        <dbReference type="ChEBI" id="CHEBI:29108"/>
        <label>1</label>
    </ligand>
</feature>
<keyword evidence="14 20" id="KW-0376">Hydrogen peroxide</keyword>
<dbReference type="GO" id="GO:0020037">
    <property type="term" value="F:heme binding"/>
    <property type="evidence" value="ECO:0007669"/>
    <property type="project" value="UniProtKB-UniRule"/>
</dbReference>
<feature type="binding site" evidence="17">
    <location>
        <position position="78"/>
    </location>
    <ligand>
        <name>Ca(2+)</name>
        <dbReference type="ChEBI" id="CHEBI:29108"/>
        <label>1</label>
    </ligand>
</feature>
<feature type="signal peptide" evidence="20">
    <location>
        <begin position="1"/>
        <end position="21"/>
    </location>
</feature>
<dbReference type="InterPro" id="IPR002016">
    <property type="entry name" value="Haem_peroxidase"/>
</dbReference>
<dbReference type="AlphaFoldDB" id="A0AAN7QNS4"/>
<dbReference type="InterPro" id="IPR000823">
    <property type="entry name" value="Peroxidase_pln"/>
</dbReference>
<evidence type="ECO:0000256" key="3">
    <source>
        <dbReference type="ARBA" id="ARBA00006873"/>
    </source>
</evidence>
<dbReference type="Gene3D" id="1.10.420.10">
    <property type="entry name" value="Peroxidase, domain 2"/>
    <property type="match status" value="1"/>
</dbReference>
<dbReference type="FunFam" id="1.10.420.10:FF:000007">
    <property type="entry name" value="Peroxidase"/>
    <property type="match status" value="1"/>
</dbReference>
<feature type="disulfide bond" evidence="19">
    <location>
        <begin position="39"/>
        <end position="118"/>
    </location>
</feature>
<dbReference type="InterPro" id="IPR019793">
    <property type="entry name" value="Peroxidases_heam-ligand_BS"/>
</dbReference>
<dbReference type="GO" id="GO:0046872">
    <property type="term" value="F:metal ion binding"/>
    <property type="evidence" value="ECO:0007669"/>
    <property type="project" value="UniProtKB-UniRule"/>
</dbReference>
<dbReference type="PANTHER" id="PTHR31517">
    <property type="match status" value="1"/>
</dbReference>
<sequence length="338" mass="37222">MRTRQFLLSCLLLLLGACLLANVLTDASPLEIHFYRKSCPQAEYFVKNIVTRWVSQDPSLPAGLLRLQFHDCFIRGCDASVLLDSQPGNVAEKDAPPNLTLRGLELIDEIKAELEKRCKGIVSCADILALATRDGVKLSGGSAYALPTGRRDGLVSKIEEVNLPGPSLSVSDAAIAFQSINMTLEEMTTLLGAHAVGITHCVFFMDRLYNYQGTGQPDPSMNPALVQTLKQKCPLPGTVPSNSSTDPRVFMAPSSPTPFRLDSYFYREVLDQQAVFPLDQGLAFTDITRKMAADYVNRPNVFRRKFAKAMIKLLNVGVLTGLDGEIRQNCRRVNKPTN</sequence>
<dbReference type="PRINTS" id="PR00458">
    <property type="entry name" value="PEROXIDASE"/>
</dbReference>
<dbReference type="PROSITE" id="PS50873">
    <property type="entry name" value="PEROXIDASE_4"/>
    <property type="match status" value="1"/>
</dbReference>
<dbReference type="Gene3D" id="1.10.520.10">
    <property type="match status" value="1"/>
</dbReference>
<dbReference type="FunFam" id="1.10.520.10:FF:000008">
    <property type="entry name" value="Peroxidase"/>
    <property type="match status" value="1"/>
</dbReference>
<evidence type="ECO:0000256" key="10">
    <source>
        <dbReference type="ARBA" id="ARBA00022837"/>
    </source>
</evidence>
<feature type="binding site" evidence="17">
    <location>
        <position position="71"/>
    </location>
    <ligand>
        <name>Ca(2+)</name>
        <dbReference type="ChEBI" id="CHEBI:29108"/>
        <label>1</label>
    </ligand>
</feature>
<evidence type="ECO:0000256" key="16">
    <source>
        <dbReference type="PIRSR" id="PIRSR600823-2"/>
    </source>
</evidence>
<keyword evidence="12 17" id="KW-0408">Iron</keyword>
<evidence type="ECO:0000256" key="5">
    <source>
        <dbReference type="ARBA" id="ARBA00022525"/>
    </source>
</evidence>
<evidence type="ECO:0000256" key="1">
    <source>
        <dbReference type="ARBA" id="ARBA00000189"/>
    </source>
</evidence>
<dbReference type="GO" id="GO:0140825">
    <property type="term" value="F:lactoperoxidase activity"/>
    <property type="evidence" value="ECO:0007669"/>
    <property type="project" value="UniProtKB-EC"/>
</dbReference>
<evidence type="ECO:0000256" key="7">
    <source>
        <dbReference type="ARBA" id="ARBA00022617"/>
    </source>
</evidence>
<dbReference type="Pfam" id="PF00141">
    <property type="entry name" value="peroxidase"/>
    <property type="match status" value="1"/>
</dbReference>
<comment type="caution">
    <text evidence="22">The sequence shown here is derived from an EMBL/GenBank/DDBJ whole genome shotgun (WGS) entry which is preliminary data.</text>
</comment>
<keyword evidence="6 20" id="KW-0575">Peroxidase</keyword>
<feature type="binding site" evidence="17">
    <location>
        <position position="262"/>
    </location>
    <ligand>
        <name>Ca(2+)</name>
        <dbReference type="ChEBI" id="CHEBI:29108"/>
        <label>2</label>
    </ligand>
</feature>
<dbReference type="Proteomes" id="UP001346149">
    <property type="component" value="Unassembled WGS sequence"/>
</dbReference>
<feature type="binding site" evidence="17">
    <location>
        <position position="92"/>
    </location>
    <ligand>
        <name>Ca(2+)</name>
        <dbReference type="ChEBI" id="CHEBI:29108"/>
        <label>1</label>
    </ligand>
</feature>
<dbReference type="PROSITE" id="PS00435">
    <property type="entry name" value="PEROXIDASE_1"/>
    <property type="match status" value="1"/>
</dbReference>
<evidence type="ECO:0000256" key="18">
    <source>
        <dbReference type="PIRSR" id="PIRSR600823-4"/>
    </source>
</evidence>
<dbReference type="PANTHER" id="PTHR31517:SF59">
    <property type="entry name" value="PEROXIDASE"/>
    <property type="match status" value="1"/>
</dbReference>
<feature type="disulfide bond" evidence="19">
    <location>
        <begin position="124"/>
        <end position="330"/>
    </location>
</feature>
<keyword evidence="11 20" id="KW-0560">Oxidoreductase</keyword>
<organism evidence="22 23">
    <name type="scientific">Trapa natans</name>
    <name type="common">Water chestnut</name>
    <dbReference type="NCBI Taxonomy" id="22666"/>
    <lineage>
        <taxon>Eukaryota</taxon>
        <taxon>Viridiplantae</taxon>
        <taxon>Streptophyta</taxon>
        <taxon>Embryophyta</taxon>
        <taxon>Tracheophyta</taxon>
        <taxon>Spermatophyta</taxon>
        <taxon>Magnoliopsida</taxon>
        <taxon>eudicotyledons</taxon>
        <taxon>Gunneridae</taxon>
        <taxon>Pentapetalae</taxon>
        <taxon>rosids</taxon>
        <taxon>malvids</taxon>
        <taxon>Myrtales</taxon>
        <taxon>Lythraceae</taxon>
        <taxon>Trapa</taxon>
    </lineage>
</organism>
<evidence type="ECO:0000256" key="9">
    <source>
        <dbReference type="ARBA" id="ARBA00022729"/>
    </source>
</evidence>
<evidence type="ECO:0000256" key="14">
    <source>
        <dbReference type="ARBA" id="ARBA00023324"/>
    </source>
</evidence>
<dbReference type="PRINTS" id="PR00461">
    <property type="entry name" value="PLPEROXIDASE"/>
</dbReference>
<dbReference type="CDD" id="cd00693">
    <property type="entry name" value="secretory_peroxidase"/>
    <property type="match status" value="1"/>
</dbReference>
<dbReference type="SUPFAM" id="SSF48113">
    <property type="entry name" value="Heme-dependent peroxidases"/>
    <property type="match status" value="1"/>
</dbReference>
<evidence type="ECO:0000256" key="6">
    <source>
        <dbReference type="ARBA" id="ARBA00022559"/>
    </source>
</evidence>
<comment type="subcellular location">
    <subcellularLocation>
        <location evidence="20">Secreted</location>
    </subcellularLocation>
</comment>
<dbReference type="EC" id="1.11.1.7" evidence="4 20"/>
<evidence type="ECO:0000256" key="4">
    <source>
        <dbReference type="ARBA" id="ARBA00012313"/>
    </source>
</evidence>
<feature type="disulfide bond" evidence="19">
    <location>
        <begin position="201"/>
        <end position="233"/>
    </location>
</feature>
<dbReference type="InterPro" id="IPR033905">
    <property type="entry name" value="Secretory_peroxidase"/>
</dbReference>
<feature type="binding site" description="axial binding residue" evidence="17">
    <location>
        <position position="194"/>
    </location>
    <ligand>
        <name>heme b</name>
        <dbReference type="ChEBI" id="CHEBI:60344"/>
    </ligand>
    <ligandPart>
        <name>Fe</name>
        <dbReference type="ChEBI" id="CHEBI:18248"/>
    </ligandPart>
</feature>
<keyword evidence="10 17" id="KW-0106">Calcium</keyword>
<comment type="catalytic activity">
    <reaction evidence="1 20">
        <text>2 a phenolic donor + H2O2 = 2 a phenolic radical donor + 2 H2O</text>
        <dbReference type="Rhea" id="RHEA:56136"/>
        <dbReference type="ChEBI" id="CHEBI:15377"/>
        <dbReference type="ChEBI" id="CHEBI:16240"/>
        <dbReference type="ChEBI" id="CHEBI:139520"/>
        <dbReference type="ChEBI" id="CHEBI:139521"/>
        <dbReference type="EC" id="1.11.1.7"/>
    </reaction>
</comment>
<evidence type="ECO:0000313" key="22">
    <source>
        <dbReference type="EMBL" id="KAK4772621.1"/>
    </source>
</evidence>
<evidence type="ECO:0000256" key="2">
    <source>
        <dbReference type="ARBA" id="ARBA00002322"/>
    </source>
</evidence>
<keyword evidence="9 20" id="KW-0732">Signal</keyword>
<evidence type="ECO:0000313" key="23">
    <source>
        <dbReference type="Proteomes" id="UP001346149"/>
    </source>
</evidence>
<dbReference type="GO" id="GO:0005576">
    <property type="term" value="C:extracellular region"/>
    <property type="evidence" value="ECO:0007669"/>
    <property type="project" value="UniProtKB-SubCell"/>
</dbReference>
<evidence type="ECO:0000256" key="13">
    <source>
        <dbReference type="ARBA" id="ARBA00023157"/>
    </source>
</evidence>
<evidence type="ECO:0000256" key="11">
    <source>
        <dbReference type="ARBA" id="ARBA00023002"/>
    </source>
</evidence>
<feature type="site" description="Transition state stabilizer" evidence="18">
    <location>
        <position position="66"/>
    </location>
</feature>
<dbReference type="GO" id="GO:0042744">
    <property type="term" value="P:hydrogen peroxide catabolic process"/>
    <property type="evidence" value="ECO:0007669"/>
    <property type="project" value="UniProtKB-KW"/>
</dbReference>
<feature type="chain" id="PRO_5042667187" description="Peroxidase" evidence="20">
    <location>
        <begin position="22"/>
        <end position="338"/>
    </location>
</feature>
<keyword evidence="5 20" id="KW-0964">Secreted</keyword>
<dbReference type="EMBL" id="JAXQNO010000020">
    <property type="protein sequence ID" value="KAK4772621.1"/>
    <property type="molecule type" value="Genomic_DNA"/>
</dbReference>
<gene>
    <name evidence="22" type="ORF">SAY86_014396</name>
</gene>
<keyword evidence="23" id="KW-1185">Reference proteome</keyword>
<evidence type="ECO:0000256" key="15">
    <source>
        <dbReference type="PIRSR" id="PIRSR600823-1"/>
    </source>
</evidence>
<feature type="binding site" evidence="17">
    <location>
        <position position="257"/>
    </location>
    <ligand>
        <name>Ca(2+)</name>
        <dbReference type="ChEBI" id="CHEBI:29108"/>
        <label>2</label>
    </ligand>
</feature>
<evidence type="ECO:0000259" key="21">
    <source>
        <dbReference type="PROSITE" id="PS50873"/>
    </source>
</evidence>
<reference evidence="22 23" key="1">
    <citation type="journal article" date="2023" name="Hortic Res">
        <title>Pangenome of water caltrop reveals structural variations and asymmetric subgenome divergence after allopolyploidization.</title>
        <authorList>
            <person name="Zhang X."/>
            <person name="Chen Y."/>
            <person name="Wang L."/>
            <person name="Yuan Y."/>
            <person name="Fang M."/>
            <person name="Shi L."/>
            <person name="Lu R."/>
            <person name="Comes H.P."/>
            <person name="Ma Y."/>
            <person name="Chen Y."/>
            <person name="Huang G."/>
            <person name="Zhou Y."/>
            <person name="Zheng Z."/>
            <person name="Qiu Y."/>
        </authorList>
    </citation>
    <scope>NUCLEOTIDE SEQUENCE [LARGE SCALE GENOMIC DNA]</scope>
    <source>
        <strain evidence="22">F231</strain>
    </source>
</reference>
<evidence type="ECO:0000256" key="8">
    <source>
        <dbReference type="ARBA" id="ARBA00022723"/>
    </source>
</evidence>
<dbReference type="GO" id="GO:0006979">
    <property type="term" value="P:response to oxidative stress"/>
    <property type="evidence" value="ECO:0007669"/>
    <property type="project" value="UniProtKB-UniRule"/>
</dbReference>
<comment type="function">
    <text evidence="2">Removal of H(2)O(2), oxidation of toxic reductants, biosynthesis and degradation of lignin, suberization, auxin catabolism, response to environmental stresses such as wounding, pathogen attack and oxidative stress. These functions might be dependent on each isozyme/isoform in each plant tissue.</text>
</comment>
<comment type="similarity">
    <text evidence="3">Belongs to the peroxidase family. Ascorbate peroxidase subfamily.</text>
</comment>
<accession>A0AAN7QNS4</accession>
<protein>
    <recommendedName>
        <fullName evidence="4 20">Peroxidase</fullName>
        <ecNumber evidence="4 20">1.11.1.7</ecNumber>
    </recommendedName>
</protein>
<keyword evidence="13 19" id="KW-1015">Disulfide bond</keyword>
<feature type="active site" description="Proton acceptor" evidence="15">
    <location>
        <position position="70"/>
    </location>
</feature>
<dbReference type="InterPro" id="IPR010255">
    <property type="entry name" value="Haem_peroxidase_sf"/>
</dbReference>
<feature type="binding site" evidence="17">
    <location>
        <position position="76"/>
    </location>
    <ligand>
        <name>Ca(2+)</name>
        <dbReference type="ChEBI" id="CHEBI:29108"/>
        <label>1</label>
    </ligand>
</feature>
<feature type="disulfide bond" evidence="19">
    <location>
        <begin position="72"/>
        <end position="77"/>
    </location>
</feature>
<comment type="cofactor">
    <cofactor evidence="17 20">
        <name>heme b</name>
        <dbReference type="ChEBI" id="CHEBI:60344"/>
    </cofactor>
    <text evidence="17 20">Binds 1 heme b (iron(II)-protoporphyrin IX) group per subunit.</text>
</comment>
<evidence type="ECO:0000256" key="19">
    <source>
        <dbReference type="PIRSR" id="PIRSR600823-5"/>
    </source>
</evidence>